<dbReference type="AlphaFoldDB" id="A0A139H461"/>
<evidence type="ECO:0000313" key="3">
    <source>
        <dbReference type="EMBL" id="KXS97202.1"/>
    </source>
</evidence>
<comment type="caution">
    <text evidence="3">The sequence shown here is derived from an EMBL/GenBank/DDBJ whole genome shotgun (WGS) entry which is preliminary data.</text>
</comment>
<evidence type="ECO:0000256" key="2">
    <source>
        <dbReference type="SAM" id="MobiDB-lite"/>
    </source>
</evidence>
<keyword evidence="4" id="KW-1185">Reference proteome</keyword>
<feature type="compositionally biased region" description="Polar residues" evidence="2">
    <location>
        <begin position="13"/>
        <end position="22"/>
    </location>
</feature>
<dbReference type="OrthoDB" id="10532906at2759"/>
<sequence length="363" mass="40800">MSTSSADGEELPSTPTTDQGSDIENKLEAPSKESAADELTLEKARFFANAADALPTFKDRLGGGGFGDLVIKGSKTNVPNGHAELFEIIRLLEKIQEDQSKIIDIEEKKSAAVATEGVDDVTIKAGKMNASSTAAMRALVEEMTGDQFRNLRIETDNLKKERLEDKKRIEKLENKVDTLEDKISMTQYQGVNGRVDKLEEKQKEIADLRRDISIVEMKHDELFRDQSNVQREVNKLKPSVAVARSLIDKVGDLETQTDSLQTKLQTAETKMRKLEEGAKDSKAEWNNEIGKLDDWIESVDDFEVGLDVKTREWIAELNWRITVLQRRSGRSQSEVVHADELWNKDELMDIGAEKRARYASESG</sequence>
<dbReference type="Proteomes" id="UP000070133">
    <property type="component" value="Unassembled WGS sequence"/>
</dbReference>
<keyword evidence="1" id="KW-0175">Coiled coil</keyword>
<evidence type="ECO:0000256" key="1">
    <source>
        <dbReference type="SAM" id="Coils"/>
    </source>
</evidence>
<reference evidence="3 4" key="1">
    <citation type="submission" date="2015-07" db="EMBL/GenBank/DDBJ databases">
        <title>Comparative genomics of the Sigatoka disease complex on banana suggests a link between parallel evolutionary changes in Pseudocercospora fijiensis and Pseudocercospora eumusae and increased virulence on the banana host.</title>
        <authorList>
            <person name="Chang T.-C."/>
            <person name="Salvucci A."/>
            <person name="Crous P.W."/>
            <person name="Stergiopoulos I."/>
        </authorList>
    </citation>
    <scope>NUCLEOTIDE SEQUENCE [LARGE SCALE GENOMIC DNA]</scope>
    <source>
        <strain evidence="3 4">CBS 114824</strain>
    </source>
</reference>
<protein>
    <submittedName>
        <fullName evidence="3">Uncharacterized protein</fullName>
    </submittedName>
</protein>
<evidence type="ECO:0000313" key="4">
    <source>
        <dbReference type="Proteomes" id="UP000070133"/>
    </source>
</evidence>
<dbReference type="EMBL" id="LFZN01000150">
    <property type="protein sequence ID" value="KXS97202.1"/>
    <property type="molecule type" value="Genomic_DNA"/>
</dbReference>
<feature type="compositionally biased region" description="Basic and acidic residues" evidence="2">
    <location>
        <begin position="23"/>
        <end position="35"/>
    </location>
</feature>
<accession>A0A139H461</accession>
<organism evidence="3 4">
    <name type="scientific">Pseudocercospora eumusae</name>
    <dbReference type="NCBI Taxonomy" id="321146"/>
    <lineage>
        <taxon>Eukaryota</taxon>
        <taxon>Fungi</taxon>
        <taxon>Dikarya</taxon>
        <taxon>Ascomycota</taxon>
        <taxon>Pezizomycotina</taxon>
        <taxon>Dothideomycetes</taxon>
        <taxon>Dothideomycetidae</taxon>
        <taxon>Mycosphaerellales</taxon>
        <taxon>Mycosphaerellaceae</taxon>
        <taxon>Pseudocercospora</taxon>
    </lineage>
</organism>
<feature type="coiled-coil region" evidence="1">
    <location>
        <begin position="250"/>
        <end position="284"/>
    </location>
</feature>
<proteinExistence type="predicted"/>
<name>A0A139H461_9PEZI</name>
<gene>
    <name evidence="3" type="ORF">AC578_862</name>
</gene>
<feature type="region of interest" description="Disordered" evidence="2">
    <location>
        <begin position="1"/>
        <end position="35"/>
    </location>
</feature>
<feature type="coiled-coil region" evidence="1">
    <location>
        <begin position="155"/>
        <end position="218"/>
    </location>
</feature>